<dbReference type="InterPro" id="IPR004154">
    <property type="entry name" value="Anticodon-bd"/>
</dbReference>
<dbReference type="InterPro" id="IPR036621">
    <property type="entry name" value="Anticodon-bd_dom_sf"/>
</dbReference>
<comment type="caution">
    <text evidence="14">The sequence shown here is derived from an EMBL/GenBank/DDBJ whole genome shotgun (WGS) entry which is preliminary data.</text>
</comment>
<evidence type="ECO:0000313" key="14">
    <source>
        <dbReference type="EMBL" id="MPL88487.1"/>
    </source>
</evidence>
<gene>
    <name evidence="14" type="primary">hisS_17</name>
    <name evidence="14" type="ORF">SDC9_34510</name>
</gene>
<comment type="catalytic activity">
    <reaction evidence="12">
        <text>tRNA(His) + L-histidine + ATP = L-histidyl-tRNA(His) + AMP + diphosphate + H(+)</text>
        <dbReference type="Rhea" id="RHEA:17313"/>
        <dbReference type="Rhea" id="RHEA-COMP:9665"/>
        <dbReference type="Rhea" id="RHEA-COMP:9689"/>
        <dbReference type="ChEBI" id="CHEBI:15378"/>
        <dbReference type="ChEBI" id="CHEBI:30616"/>
        <dbReference type="ChEBI" id="CHEBI:33019"/>
        <dbReference type="ChEBI" id="CHEBI:57595"/>
        <dbReference type="ChEBI" id="CHEBI:78442"/>
        <dbReference type="ChEBI" id="CHEBI:78527"/>
        <dbReference type="ChEBI" id="CHEBI:456215"/>
        <dbReference type="EC" id="6.1.1.21"/>
    </reaction>
</comment>
<dbReference type="GO" id="GO:0005524">
    <property type="term" value="F:ATP binding"/>
    <property type="evidence" value="ECO:0007669"/>
    <property type="project" value="UniProtKB-KW"/>
</dbReference>
<feature type="domain" description="Aminoacyl-transfer RNA synthetases class-II family profile" evidence="13">
    <location>
        <begin position="23"/>
        <end position="356"/>
    </location>
</feature>
<evidence type="ECO:0000256" key="3">
    <source>
        <dbReference type="ARBA" id="ARBA00011738"/>
    </source>
</evidence>
<keyword evidence="7" id="KW-0547">Nucleotide-binding</keyword>
<dbReference type="EMBL" id="VSSQ01000258">
    <property type="protein sequence ID" value="MPL88487.1"/>
    <property type="molecule type" value="Genomic_DNA"/>
</dbReference>
<dbReference type="NCBIfam" id="TIGR00442">
    <property type="entry name" value="hisS"/>
    <property type="match status" value="1"/>
</dbReference>
<keyword evidence="9" id="KW-0648">Protein biosynthesis</keyword>
<dbReference type="EC" id="6.1.1.21" evidence="4"/>
<dbReference type="PANTHER" id="PTHR43707:SF1">
    <property type="entry name" value="HISTIDINE--TRNA LIGASE, MITOCHONDRIAL-RELATED"/>
    <property type="match status" value="1"/>
</dbReference>
<dbReference type="GO" id="GO:0006427">
    <property type="term" value="P:histidyl-tRNA aminoacylation"/>
    <property type="evidence" value="ECO:0007669"/>
    <property type="project" value="InterPro"/>
</dbReference>
<dbReference type="Gene3D" id="3.40.50.800">
    <property type="entry name" value="Anticodon-binding domain"/>
    <property type="match status" value="1"/>
</dbReference>
<dbReference type="PROSITE" id="PS50862">
    <property type="entry name" value="AA_TRNA_LIGASE_II"/>
    <property type="match status" value="1"/>
</dbReference>
<evidence type="ECO:0000256" key="12">
    <source>
        <dbReference type="ARBA" id="ARBA00047639"/>
    </source>
</evidence>
<dbReference type="PIRSF" id="PIRSF001549">
    <property type="entry name" value="His-tRNA_synth"/>
    <property type="match status" value="1"/>
</dbReference>
<dbReference type="InterPro" id="IPR033656">
    <property type="entry name" value="HisRS_anticodon"/>
</dbReference>
<evidence type="ECO:0000256" key="5">
    <source>
        <dbReference type="ARBA" id="ARBA00022490"/>
    </source>
</evidence>
<evidence type="ECO:0000256" key="8">
    <source>
        <dbReference type="ARBA" id="ARBA00022840"/>
    </source>
</evidence>
<dbReference type="SUPFAM" id="SSF55681">
    <property type="entry name" value="Class II aaRS and biotin synthetases"/>
    <property type="match status" value="1"/>
</dbReference>
<evidence type="ECO:0000256" key="4">
    <source>
        <dbReference type="ARBA" id="ARBA00012815"/>
    </source>
</evidence>
<dbReference type="HAMAP" id="MF_00127">
    <property type="entry name" value="His_tRNA_synth"/>
    <property type="match status" value="1"/>
</dbReference>
<reference evidence="14" key="1">
    <citation type="submission" date="2019-08" db="EMBL/GenBank/DDBJ databases">
        <authorList>
            <person name="Kucharzyk K."/>
            <person name="Murdoch R.W."/>
            <person name="Higgins S."/>
            <person name="Loffler F."/>
        </authorList>
    </citation>
    <scope>NUCLEOTIDE SEQUENCE</scope>
</reference>
<keyword evidence="10" id="KW-0030">Aminoacyl-tRNA synthetase</keyword>
<evidence type="ECO:0000259" key="13">
    <source>
        <dbReference type="PROSITE" id="PS50862"/>
    </source>
</evidence>
<evidence type="ECO:0000256" key="2">
    <source>
        <dbReference type="ARBA" id="ARBA00008226"/>
    </source>
</evidence>
<evidence type="ECO:0000256" key="1">
    <source>
        <dbReference type="ARBA" id="ARBA00004496"/>
    </source>
</evidence>
<evidence type="ECO:0000256" key="9">
    <source>
        <dbReference type="ARBA" id="ARBA00022917"/>
    </source>
</evidence>
<dbReference type="InterPro" id="IPR041715">
    <property type="entry name" value="HisRS-like_core"/>
</dbReference>
<evidence type="ECO:0000256" key="10">
    <source>
        <dbReference type="ARBA" id="ARBA00023146"/>
    </source>
</evidence>
<accession>A0A644VB95</accession>
<dbReference type="CDD" id="cd00773">
    <property type="entry name" value="HisRS-like_core"/>
    <property type="match status" value="1"/>
</dbReference>
<dbReference type="SUPFAM" id="SSF52954">
    <property type="entry name" value="Class II aaRS ABD-related"/>
    <property type="match status" value="1"/>
</dbReference>
<dbReference type="PANTHER" id="PTHR43707">
    <property type="entry name" value="HISTIDYL-TRNA SYNTHETASE"/>
    <property type="match status" value="1"/>
</dbReference>
<dbReference type="Pfam" id="PF03129">
    <property type="entry name" value="HGTP_anticodon"/>
    <property type="match status" value="1"/>
</dbReference>
<dbReference type="GO" id="GO:0004821">
    <property type="term" value="F:histidine-tRNA ligase activity"/>
    <property type="evidence" value="ECO:0007669"/>
    <property type="project" value="UniProtKB-EC"/>
</dbReference>
<dbReference type="GO" id="GO:0005737">
    <property type="term" value="C:cytoplasm"/>
    <property type="evidence" value="ECO:0007669"/>
    <property type="project" value="UniProtKB-SubCell"/>
</dbReference>
<comment type="subunit">
    <text evidence="3">Homodimer.</text>
</comment>
<keyword evidence="5" id="KW-0963">Cytoplasm</keyword>
<comment type="similarity">
    <text evidence="2">Belongs to the class-II aminoacyl-tRNA synthetase family.</text>
</comment>
<proteinExistence type="inferred from homology"/>
<keyword evidence="8" id="KW-0067">ATP-binding</keyword>
<organism evidence="14">
    <name type="scientific">bioreactor metagenome</name>
    <dbReference type="NCBI Taxonomy" id="1076179"/>
    <lineage>
        <taxon>unclassified sequences</taxon>
        <taxon>metagenomes</taxon>
        <taxon>ecological metagenomes</taxon>
    </lineage>
</organism>
<dbReference type="FunFam" id="3.30.930.10:FF:000005">
    <property type="entry name" value="Histidine--tRNA ligase"/>
    <property type="match status" value="1"/>
</dbReference>
<name>A0A644VB95_9ZZZZ</name>
<dbReference type="Gene3D" id="3.30.930.10">
    <property type="entry name" value="Bira Bifunctional Protein, Domain 2"/>
    <property type="match status" value="1"/>
</dbReference>
<dbReference type="InterPro" id="IPR045864">
    <property type="entry name" value="aa-tRNA-synth_II/BPL/LPL"/>
</dbReference>
<dbReference type="CDD" id="cd00859">
    <property type="entry name" value="HisRS_anticodon"/>
    <property type="match status" value="1"/>
</dbReference>
<keyword evidence="6 14" id="KW-0436">Ligase</keyword>
<dbReference type="InterPro" id="IPR015807">
    <property type="entry name" value="His-tRNA-ligase"/>
</dbReference>
<protein>
    <recommendedName>
        <fullName evidence="4">histidine--tRNA ligase</fullName>
        <ecNumber evidence="4">6.1.1.21</ecNumber>
    </recommendedName>
    <alternativeName>
        <fullName evidence="11">Histidyl-tRNA synthetase</fullName>
    </alternativeName>
</protein>
<dbReference type="InterPro" id="IPR004516">
    <property type="entry name" value="HisRS/HisZ"/>
</dbReference>
<evidence type="ECO:0000256" key="6">
    <source>
        <dbReference type="ARBA" id="ARBA00022598"/>
    </source>
</evidence>
<dbReference type="InterPro" id="IPR006195">
    <property type="entry name" value="aa-tRNA-synth_II"/>
</dbReference>
<dbReference type="Pfam" id="PF13393">
    <property type="entry name" value="tRNA-synt_His"/>
    <property type="match status" value="1"/>
</dbReference>
<evidence type="ECO:0000256" key="11">
    <source>
        <dbReference type="ARBA" id="ARBA00030619"/>
    </source>
</evidence>
<sequence>MHKRKILVINSIGGVIVLIGAPRGTKDILPGSIVAWRYVEQIMREVCAAFDYHEIRTPMFEHTELFHRGIGDTTDVVEKEMYTFMDRGKRSITLRPENTASVVRAFVENKMYGDVVPTKLYYIGPMFRYDRPQAGRMRQFHQFGIEALGAASPTIDAEVIMLALQTLKRLGLTDLKLKINSVGCSVCRPVHRKLLQDFFRPNLDKLCRDCQSRFERNPLRILDCKVAECKTLAEGAPKITDCLCDDCKSHFAKVQELLTVAGVEYELDSNLVRGLDYYTKTAFEIQYSPLGAQSAVCGGGRYDGLVEEIGGPSTPGIGFAMGMERVLLALEKQNLLPEGKTALDVFIVVSNTINLPLAFKIISLLRSNGLACDMDFLERSMKAQMKQANRLQARNVVIFGEDEVARGAVVLRNMSTSEQTEVKIEELPIILNKTEVQNHE</sequence>
<comment type="subcellular location">
    <subcellularLocation>
        <location evidence="1">Cytoplasm</location>
    </subcellularLocation>
</comment>
<dbReference type="AlphaFoldDB" id="A0A644VB95"/>
<evidence type="ECO:0000256" key="7">
    <source>
        <dbReference type="ARBA" id="ARBA00022741"/>
    </source>
</evidence>